<accession>A0A9D4UP59</accession>
<dbReference type="PANTHER" id="PTHR33184:SF78">
    <property type="entry name" value="GNK2-HOMOLOGOUS DOMAIN-CONTAINING PROTEIN"/>
    <property type="match status" value="1"/>
</dbReference>
<keyword evidence="4" id="KW-1185">Reference proteome</keyword>
<evidence type="ECO:0000313" key="4">
    <source>
        <dbReference type="Proteomes" id="UP000886520"/>
    </source>
</evidence>
<keyword evidence="2" id="KW-0472">Membrane</keyword>
<dbReference type="Pfam" id="PF24068">
    <property type="entry name" value="TPD1_C"/>
    <property type="match status" value="1"/>
</dbReference>
<evidence type="ECO:0000256" key="2">
    <source>
        <dbReference type="SAM" id="Phobius"/>
    </source>
</evidence>
<evidence type="ECO:0000256" key="1">
    <source>
        <dbReference type="ARBA" id="ARBA00022729"/>
    </source>
</evidence>
<protein>
    <submittedName>
        <fullName evidence="3">Uncharacterized protein</fullName>
    </submittedName>
</protein>
<name>A0A9D4UP59_ADICA</name>
<dbReference type="PANTHER" id="PTHR33184">
    <property type="entry name" value="PROTEIN TAPETUM DETERMINANT 1-LIKE-RELATED"/>
    <property type="match status" value="1"/>
</dbReference>
<gene>
    <name evidence="3" type="ORF">GOP47_0013775</name>
</gene>
<evidence type="ECO:0000313" key="3">
    <source>
        <dbReference type="EMBL" id="KAI5071524.1"/>
    </source>
</evidence>
<dbReference type="Proteomes" id="UP000886520">
    <property type="component" value="Chromosome 13"/>
</dbReference>
<organism evidence="3 4">
    <name type="scientific">Adiantum capillus-veneris</name>
    <name type="common">Maidenhair fern</name>
    <dbReference type="NCBI Taxonomy" id="13818"/>
    <lineage>
        <taxon>Eukaryota</taxon>
        <taxon>Viridiplantae</taxon>
        <taxon>Streptophyta</taxon>
        <taxon>Embryophyta</taxon>
        <taxon>Tracheophyta</taxon>
        <taxon>Polypodiopsida</taxon>
        <taxon>Polypodiidae</taxon>
        <taxon>Polypodiales</taxon>
        <taxon>Pteridineae</taxon>
        <taxon>Pteridaceae</taxon>
        <taxon>Vittarioideae</taxon>
        <taxon>Adiantum</taxon>
    </lineage>
</organism>
<sequence>MNCRSRLRRACKLLVVTIIMLVAALLGTGILVKKPGLLKSIRELQYSFNSAIIGRIFLSMSGNILVLPDNSSKRLNYRRSLVDLEGAMRVGEGCTMADVTILQGEANPLPDGIPSFTVQIFNSCASPRQLCGLSHIHVACGWWATAKLVNPNVFRRLAFNDCLVNDGRPLRPGQLLTFQYANSFQYPMSVKSVSTSCT</sequence>
<dbReference type="OrthoDB" id="1572689at2759"/>
<keyword evidence="1" id="KW-0732">Signal</keyword>
<dbReference type="GO" id="GO:0001709">
    <property type="term" value="P:cell fate determination"/>
    <property type="evidence" value="ECO:0007669"/>
    <property type="project" value="TreeGrafter"/>
</dbReference>
<reference evidence="3" key="1">
    <citation type="submission" date="2021-01" db="EMBL/GenBank/DDBJ databases">
        <title>Adiantum capillus-veneris genome.</title>
        <authorList>
            <person name="Fang Y."/>
            <person name="Liao Q."/>
        </authorList>
    </citation>
    <scope>NUCLEOTIDE SEQUENCE</scope>
    <source>
        <strain evidence="3">H3</strain>
        <tissue evidence="3">Leaf</tissue>
    </source>
</reference>
<feature type="transmembrane region" description="Helical" evidence="2">
    <location>
        <begin position="12"/>
        <end position="32"/>
    </location>
</feature>
<keyword evidence="2" id="KW-0812">Transmembrane</keyword>
<comment type="caution">
    <text evidence="3">The sequence shown here is derived from an EMBL/GenBank/DDBJ whole genome shotgun (WGS) entry which is preliminary data.</text>
</comment>
<dbReference type="EMBL" id="JABFUD020000013">
    <property type="protein sequence ID" value="KAI5071524.1"/>
    <property type="molecule type" value="Genomic_DNA"/>
</dbReference>
<keyword evidence="2" id="KW-1133">Transmembrane helix</keyword>
<dbReference type="AlphaFoldDB" id="A0A9D4UP59"/>
<proteinExistence type="predicted"/>
<dbReference type="InterPro" id="IPR040361">
    <property type="entry name" value="TPD1"/>
</dbReference>